<dbReference type="InterPro" id="IPR052909">
    <property type="entry name" value="Transposase_6_like"/>
</dbReference>
<accession>A0ABT1W452</accession>
<protein>
    <submittedName>
        <fullName evidence="2">Transposase</fullName>
    </submittedName>
</protein>
<dbReference type="PANTHER" id="PTHR46637">
    <property type="entry name" value="TIS1421-TRANSPOSASE PROTEIN A"/>
    <property type="match status" value="1"/>
</dbReference>
<comment type="caution">
    <text evidence="2">The sequence shown here is derived from an EMBL/GenBank/DDBJ whole genome shotgun (WGS) entry which is preliminary data.</text>
</comment>
<dbReference type="InterPro" id="IPR025161">
    <property type="entry name" value="IS402-like_dom"/>
</dbReference>
<proteinExistence type="predicted"/>
<keyword evidence="3" id="KW-1185">Reference proteome</keyword>
<gene>
    <name evidence="2" type="ORF">NFI95_04090</name>
</gene>
<feature type="domain" description="Insertion element IS402-like" evidence="1">
    <location>
        <begin position="1"/>
        <end position="44"/>
    </location>
</feature>
<evidence type="ECO:0000259" key="1">
    <source>
        <dbReference type="Pfam" id="PF13340"/>
    </source>
</evidence>
<name>A0ABT1W452_9PROT</name>
<reference evidence="2 3" key="1">
    <citation type="submission" date="2022-06" db="EMBL/GenBank/DDBJ databases">
        <title>Endosaccharibacter gen. nov., sp. nov., endophytic bacteria isolated from sugarcane.</title>
        <authorList>
            <person name="Pitiwittayakul N."/>
            <person name="Yukphan P."/>
            <person name="Charoenyingcharoen P."/>
            <person name="Tanasupawat S."/>
        </authorList>
    </citation>
    <scope>NUCLEOTIDE SEQUENCE [LARGE SCALE GENOMIC DNA]</scope>
    <source>
        <strain evidence="2 3">KSS8</strain>
    </source>
</reference>
<dbReference type="Proteomes" id="UP001524587">
    <property type="component" value="Unassembled WGS sequence"/>
</dbReference>
<evidence type="ECO:0000313" key="3">
    <source>
        <dbReference type="Proteomes" id="UP001524587"/>
    </source>
</evidence>
<organism evidence="2 3">
    <name type="scientific">Endosaccharibacter trunci</name>
    <dbReference type="NCBI Taxonomy" id="2812733"/>
    <lineage>
        <taxon>Bacteria</taxon>
        <taxon>Pseudomonadati</taxon>
        <taxon>Pseudomonadota</taxon>
        <taxon>Alphaproteobacteria</taxon>
        <taxon>Acetobacterales</taxon>
        <taxon>Acetobacteraceae</taxon>
        <taxon>Endosaccharibacter</taxon>
    </lineage>
</organism>
<dbReference type="Pfam" id="PF13340">
    <property type="entry name" value="DUF4096"/>
    <property type="match status" value="1"/>
</dbReference>
<dbReference type="EMBL" id="JAMSKV010000002">
    <property type="protein sequence ID" value="MCQ8277629.1"/>
    <property type="molecule type" value="Genomic_DNA"/>
</dbReference>
<evidence type="ECO:0000313" key="2">
    <source>
        <dbReference type="EMBL" id="MCQ8277629.1"/>
    </source>
</evidence>
<sequence length="88" mass="9499">MVSGIIYVIRCGLHWKNASSGYGSTKTLYNRFVRWSRLGVFGHVFAALGAQSGVPEQLTIDCIHLNRTAPSLFKTAPFPNTSAALASA</sequence>
<dbReference type="PANTHER" id="PTHR46637:SF1">
    <property type="entry name" value="BLL5188 PROTEIN"/>
    <property type="match status" value="1"/>
</dbReference>